<dbReference type="GO" id="GO:0005634">
    <property type="term" value="C:nucleus"/>
    <property type="evidence" value="ECO:0007669"/>
    <property type="project" value="UniProtKB-SubCell"/>
</dbReference>
<reference evidence="6" key="1">
    <citation type="submission" date="2013-05" db="EMBL/GenBank/DDBJ databases">
        <authorList>
            <person name="Yim A.K.Y."/>
            <person name="Chan T.F."/>
            <person name="Ji K.M."/>
            <person name="Liu X.Y."/>
            <person name="Zhou J.W."/>
            <person name="Li R.Q."/>
            <person name="Yang K.Y."/>
            <person name="Li J."/>
            <person name="Li M."/>
            <person name="Law P.T.W."/>
            <person name="Wu Y.L."/>
            <person name="Cai Z.L."/>
            <person name="Qin H."/>
            <person name="Bao Y."/>
            <person name="Leung R.K.K."/>
            <person name="Ng P.K.S."/>
            <person name="Zou J."/>
            <person name="Zhong X.J."/>
            <person name="Ran P.X."/>
            <person name="Zhong N.S."/>
            <person name="Liu Z.G."/>
            <person name="Tsui S.K.W."/>
        </authorList>
    </citation>
    <scope>NUCLEOTIDE SEQUENCE</scope>
    <source>
        <strain evidence="6">Derf</strain>
        <tissue evidence="6">Whole organism</tissue>
    </source>
</reference>
<feature type="domain" description="ELYS-like" evidence="4">
    <location>
        <begin position="769"/>
        <end position="1001"/>
    </location>
</feature>
<reference evidence="6" key="2">
    <citation type="journal article" date="2022" name="Res Sq">
        <title>Comparative Genomics Reveals Insights into the Divergent Evolution of Astigmatic Mites and Household Pest Adaptations.</title>
        <authorList>
            <person name="Xiong Q."/>
            <person name="Wan A.T.-Y."/>
            <person name="Liu X.-Y."/>
            <person name="Fung C.S.-H."/>
            <person name="Xiao X."/>
            <person name="Malainual N."/>
            <person name="Hou J."/>
            <person name="Wang L."/>
            <person name="Wang M."/>
            <person name="Yang K."/>
            <person name="Cui Y."/>
            <person name="Leung E."/>
            <person name="Nong W."/>
            <person name="Shin S.-K."/>
            <person name="Au S."/>
            <person name="Jeong K.Y."/>
            <person name="Chew F.T."/>
            <person name="Hui J."/>
            <person name="Leung T.F."/>
            <person name="Tungtrongchitr A."/>
            <person name="Zhong N."/>
            <person name="Liu Z."/>
            <person name="Tsui S."/>
        </authorList>
    </citation>
    <scope>NUCLEOTIDE SEQUENCE</scope>
    <source>
        <strain evidence="6">Derf</strain>
        <tissue evidence="6">Whole organism</tissue>
    </source>
</reference>
<proteinExistence type="predicted"/>
<feature type="compositionally biased region" description="Polar residues" evidence="3">
    <location>
        <begin position="1192"/>
        <end position="1203"/>
    </location>
</feature>
<protein>
    <submittedName>
        <fullName evidence="6">Protein ELYS</fullName>
    </submittedName>
</protein>
<dbReference type="InterPro" id="IPR032040">
    <property type="entry name" value="ELYS-bb"/>
</dbReference>
<evidence type="ECO:0000256" key="2">
    <source>
        <dbReference type="ARBA" id="ARBA00023242"/>
    </source>
</evidence>
<sequence>MDTIYDSNQITNVTNIRNINTSLNGIKNTLYFSTPSNYLSAKYVWNIIDSRLEVYSFEQKCNNRLVASFDFGRIFNDSNILITNVIRLADRFELTSHFRHPYKLIVILSLTNAQNYICLLDIRLNSIINTIDFPFIITCAEVVLSGQKDNVNNMPLINELCFMNGCLAIGCEGGLVFFIDLILDSYSPEPLIPKKISIITPNSSHMDMNNKRRTAIFHNQVLCITLNSEAKNKGKFNYRADDGTIMASYLQNQVYISALHYIPQLSLICVGYNFGGFHLYNLQTFILECSCNVDPDLLPVISFSFQSPENDPKNYSYLWVVRGFPYRVPNVFVTHSPVGMSSVFIYLLCYQNRKYIENYGILYDTFKLCCCKFEMLLTSNFSEKNTLNKNHQANSSRLIDMFTIHQILPVSKTIEEETLTNPIDYNYLVIAWETSTGKNKESNFYFCLFDLNQWYKSQMPKSFCIDQNGHCPFISLYSMNTLSKIFQNNIIQAIYLPSISISKFSSNMFYSDIHSYPVSISFNLTVASTSQLCNISYQGIQKRLISFLNSSNLKDLMSNCNDIVVKCFKYGLISGEYPSTDELTSETNSKLFELLNVALENNLNSLLINFIEKDSLYTDGSDWMLLLDWIWTKVESIKSSIDIFVAPLFDLSGTNVSRHDIAKLLCYESHLETLSVLLKQLLKNSTNDSNLGFEKLKARIEIVNLIQNYLKFILFFENFGFLPECQDSDDSVNEDRPRYSYLKTLEFYCKRRDDLMAVNKNFFKSKHILLIDILVKYLEPHIGSIWNCKDHKNLYPPQNLSMLCKIFLLDDVPSVCKKSVLLYFFYDLCDNLNEHGIAQKLSGLISTIDIDQGVQYFIEGIWFLDHQHYDRALQLFTHPMVSTSLSHLKINIGLFNDLMQRIIELFLYENQYEKALTLTMNCNHLILDQEQNENLYIQILLLNGNLSSAFEFQRQRRANSNSYHLLYKLFFVCEKMDTLVQVCRIPLDNFEEEVFIEYLLNSSQSTSKMILVLYFILNNKLVEAINIVKQFEQEFHLEEDNKNIIDLIDAYVTILPTYTLDLAKQILQANNSSKTNGTQSKTVLITNQSITLTPIRKIEESLKKPLYLSPGFSKSKILKTKNQNAIGKLFSILRTPDMKRKLIDSVNNSCRSDLAASKKPILKLASDLSIDTDTGHSKLKVSFLNEIDSSNGEISNNKLTTNELEPMESNSSSSSSSTIKTIEEITLSTPSARRSKMIRKQTVAMDSPTHRMTLRSNRKN</sequence>
<feature type="compositionally biased region" description="Low complexity" evidence="3">
    <location>
        <begin position="1208"/>
        <end position="1229"/>
    </location>
</feature>
<evidence type="ECO:0000259" key="4">
    <source>
        <dbReference type="Pfam" id="PF13934"/>
    </source>
</evidence>
<dbReference type="Pfam" id="PF16687">
    <property type="entry name" value="ELYS-bb"/>
    <property type="match status" value="1"/>
</dbReference>
<feature type="domain" description="ELYS beta-propeller" evidence="5">
    <location>
        <begin position="110"/>
        <end position="503"/>
    </location>
</feature>
<evidence type="ECO:0000313" key="7">
    <source>
        <dbReference type="Proteomes" id="UP000790347"/>
    </source>
</evidence>
<name>A0A922IE89_DERFA</name>
<dbReference type="InterPro" id="IPR036322">
    <property type="entry name" value="WD40_repeat_dom_sf"/>
</dbReference>
<dbReference type="AlphaFoldDB" id="A0A922IE89"/>
<accession>A0A922IE89</accession>
<comment type="caution">
    <text evidence="6">The sequence shown here is derived from an EMBL/GenBank/DDBJ whole genome shotgun (WGS) entry which is preliminary data.</text>
</comment>
<dbReference type="Pfam" id="PF13934">
    <property type="entry name" value="ELYS"/>
    <property type="match status" value="1"/>
</dbReference>
<dbReference type="InterPro" id="IPR025151">
    <property type="entry name" value="ELYS_dom"/>
</dbReference>
<dbReference type="Proteomes" id="UP000790347">
    <property type="component" value="Unassembled WGS sequence"/>
</dbReference>
<dbReference type="InterPro" id="IPR052620">
    <property type="entry name" value="ELYS/MEL-28_NucAsmblyFactor"/>
</dbReference>
<keyword evidence="7" id="KW-1185">Reference proteome</keyword>
<dbReference type="PANTHER" id="PTHR21583:SF8">
    <property type="entry name" value="PROTEIN ELYS"/>
    <property type="match status" value="1"/>
</dbReference>
<dbReference type="SUPFAM" id="SSF50978">
    <property type="entry name" value="WD40 repeat-like"/>
    <property type="match status" value="1"/>
</dbReference>
<feature type="region of interest" description="Disordered" evidence="3">
    <location>
        <begin position="1192"/>
        <end position="1260"/>
    </location>
</feature>
<evidence type="ECO:0000313" key="6">
    <source>
        <dbReference type="EMBL" id="KAH9529580.1"/>
    </source>
</evidence>
<keyword evidence="2" id="KW-0539">Nucleus</keyword>
<evidence type="ECO:0000259" key="5">
    <source>
        <dbReference type="Pfam" id="PF16687"/>
    </source>
</evidence>
<organism evidence="6 7">
    <name type="scientific">Dermatophagoides farinae</name>
    <name type="common">American house dust mite</name>
    <dbReference type="NCBI Taxonomy" id="6954"/>
    <lineage>
        <taxon>Eukaryota</taxon>
        <taxon>Metazoa</taxon>
        <taxon>Ecdysozoa</taxon>
        <taxon>Arthropoda</taxon>
        <taxon>Chelicerata</taxon>
        <taxon>Arachnida</taxon>
        <taxon>Acari</taxon>
        <taxon>Acariformes</taxon>
        <taxon>Sarcoptiformes</taxon>
        <taxon>Astigmata</taxon>
        <taxon>Psoroptidia</taxon>
        <taxon>Analgoidea</taxon>
        <taxon>Pyroglyphidae</taxon>
        <taxon>Dermatophagoidinae</taxon>
        <taxon>Dermatophagoides</taxon>
    </lineage>
</organism>
<evidence type="ECO:0000256" key="3">
    <source>
        <dbReference type="SAM" id="MobiDB-lite"/>
    </source>
</evidence>
<comment type="subcellular location">
    <subcellularLocation>
        <location evidence="1">Nucleus</location>
    </subcellularLocation>
</comment>
<dbReference type="EMBL" id="ASGP02000001">
    <property type="protein sequence ID" value="KAH9529580.1"/>
    <property type="molecule type" value="Genomic_DNA"/>
</dbReference>
<gene>
    <name evidence="6" type="primary">AHCTF1</name>
    <name evidence="6" type="ORF">DERF_003457</name>
</gene>
<dbReference type="PANTHER" id="PTHR21583">
    <property type="entry name" value="ELYS PROTEIN"/>
    <property type="match status" value="1"/>
</dbReference>
<evidence type="ECO:0000256" key="1">
    <source>
        <dbReference type="ARBA" id="ARBA00004123"/>
    </source>
</evidence>